<evidence type="ECO:0000313" key="3">
    <source>
        <dbReference type="Proteomes" id="UP000182146"/>
    </source>
</evidence>
<dbReference type="InterPro" id="IPR029060">
    <property type="entry name" value="PIN-like_dom_sf"/>
</dbReference>
<sequence length="147" mass="16315">MGKMKPDALKMGERIALDTVTLIYFLEKHPTHYPTVRELFRQIETGRVSAVMASLVFAELLVPAYRDGDLETIEKLTETLSNYPHLEIIPLTAAIAADAARLRASYGIRTPDAIHAATALAGRAESFITNDQGLVRLEPELKVRLLE</sequence>
<accession>A0A1G9XJQ8</accession>
<gene>
    <name evidence="2" type="ORF">SAMN05660860_03479</name>
</gene>
<proteinExistence type="predicted"/>
<name>A0A1G9XJQ8_9BACT</name>
<dbReference type="EMBL" id="FNGU01000016">
    <property type="protein sequence ID" value="SDM96751.1"/>
    <property type="molecule type" value="Genomic_DNA"/>
</dbReference>
<dbReference type="OrthoDB" id="8907463at2"/>
<dbReference type="Pfam" id="PF01850">
    <property type="entry name" value="PIN"/>
    <property type="match status" value="1"/>
</dbReference>
<organism evidence="2 3">
    <name type="scientific">Geoalkalibacter ferrihydriticus</name>
    <dbReference type="NCBI Taxonomy" id="392333"/>
    <lineage>
        <taxon>Bacteria</taxon>
        <taxon>Pseudomonadati</taxon>
        <taxon>Thermodesulfobacteriota</taxon>
        <taxon>Desulfuromonadia</taxon>
        <taxon>Desulfuromonadales</taxon>
        <taxon>Geoalkalibacteraceae</taxon>
        <taxon>Geoalkalibacter</taxon>
    </lineage>
</organism>
<dbReference type="Proteomes" id="UP000182146">
    <property type="component" value="Unassembled WGS sequence"/>
</dbReference>
<dbReference type="STRING" id="392333.SAMN05660860_03479"/>
<dbReference type="AlphaFoldDB" id="A0A1G9XJQ8"/>
<feature type="domain" description="PIN" evidence="1">
    <location>
        <begin position="15"/>
        <end position="137"/>
    </location>
</feature>
<evidence type="ECO:0000259" key="1">
    <source>
        <dbReference type="Pfam" id="PF01850"/>
    </source>
</evidence>
<evidence type="ECO:0000313" key="2">
    <source>
        <dbReference type="EMBL" id="SDM96751.1"/>
    </source>
</evidence>
<reference evidence="2 3" key="1">
    <citation type="submission" date="2016-10" db="EMBL/GenBank/DDBJ databases">
        <authorList>
            <person name="de Groot N.N."/>
        </authorList>
    </citation>
    <scope>NUCLEOTIDE SEQUENCE [LARGE SCALE GENOMIC DNA]</scope>
    <source>
        <strain evidence="2 3">DSM 17813</strain>
    </source>
</reference>
<dbReference type="SUPFAM" id="SSF88723">
    <property type="entry name" value="PIN domain-like"/>
    <property type="match status" value="1"/>
</dbReference>
<dbReference type="InterPro" id="IPR002716">
    <property type="entry name" value="PIN_dom"/>
</dbReference>
<dbReference type="Gene3D" id="3.40.50.1010">
    <property type="entry name" value="5'-nuclease"/>
    <property type="match status" value="1"/>
</dbReference>
<protein>
    <submittedName>
        <fullName evidence="2">Predicted nucleic acid-binding protein, contains PIN domain</fullName>
    </submittedName>
</protein>